<dbReference type="GeneID" id="30189621"/>
<dbReference type="InterPro" id="IPR037652">
    <property type="entry name" value="Mim2"/>
</dbReference>
<evidence type="ECO:0000256" key="1">
    <source>
        <dbReference type="SAM" id="MobiDB-lite"/>
    </source>
</evidence>
<dbReference type="PANTHER" id="PTHR28230">
    <property type="entry name" value="CHROMOSOME 1, WHOLE GENOME SHOTGUN SEQUENCE"/>
    <property type="match status" value="1"/>
</dbReference>
<dbReference type="GO" id="GO:0045040">
    <property type="term" value="P:protein insertion into mitochondrial outer membrane"/>
    <property type="evidence" value="ECO:0007669"/>
    <property type="project" value="InterPro"/>
</dbReference>
<dbReference type="RefSeq" id="XP_019035530.1">
    <property type="nucleotide sequence ID" value="XM_019172588.1"/>
</dbReference>
<dbReference type="Proteomes" id="UP000094819">
    <property type="component" value="Unassembled WGS sequence"/>
</dbReference>
<feature type="compositionally biased region" description="Pro residues" evidence="1">
    <location>
        <begin position="1"/>
        <end position="23"/>
    </location>
</feature>
<evidence type="ECO:0000313" key="3">
    <source>
        <dbReference type="Proteomes" id="UP000094819"/>
    </source>
</evidence>
<accession>A0A1E3K6Q2</accession>
<dbReference type="GO" id="GO:0070096">
    <property type="term" value="P:mitochondrial outer membrane translocase complex assembly"/>
    <property type="evidence" value="ECO:0007669"/>
    <property type="project" value="InterPro"/>
</dbReference>
<organism evidence="2 3">
    <name type="scientific">Cryptococcus wingfieldii CBS 7118</name>
    <dbReference type="NCBI Taxonomy" id="1295528"/>
    <lineage>
        <taxon>Eukaryota</taxon>
        <taxon>Fungi</taxon>
        <taxon>Dikarya</taxon>
        <taxon>Basidiomycota</taxon>
        <taxon>Agaricomycotina</taxon>
        <taxon>Tremellomycetes</taxon>
        <taxon>Tremellales</taxon>
        <taxon>Cryptococcaceae</taxon>
        <taxon>Cryptococcus</taxon>
    </lineage>
</organism>
<sequence>MPIPWHPPPSGPSQPPHPSPPSYPSSFGTDSDIDSGSDISSDDESELDAMIQEEWEESLRQFELVVSIVVIPYFGKWFGRKWAFWAYERYQTIGIGKAFFGLL</sequence>
<dbReference type="OrthoDB" id="5555533at2759"/>
<feature type="region of interest" description="Disordered" evidence="1">
    <location>
        <begin position="1"/>
        <end position="47"/>
    </location>
</feature>
<dbReference type="PANTHER" id="PTHR28230:SF1">
    <property type="entry name" value="MITOCHONDRIAL IMPORT PROTEIN 2"/>
    <property type="match status" value="1"/>
</dbReference>
<dbReference type="GO" id="GO:0005741">
    <property type="term" value="C:mitochondrial outer membrane"/>
    <property type="evidence" value="ECO:0007669"/>
    <property type="project" value="TreeGrafter"/>
</dbReference>
<reference evidence="2 3" key="1">
    <citation type="submission" date="2016-06" db="EMBL/GenBank/DDBJ databases">
        <title>Evolution of pathogenesis and genome organization in the Tremellales.</title>
        <authorList>
            <person name="Cuomo C."/>
            <person name="Litvintseva A."/>
            <person name="Heitman J."/>
            <person name="Chen Y."/>
            <person name="Sun S."/>
            <person name="Springer D."/>
            <person name="Dromer F."/>
            <person name="Young S."/>
            <person name="Zeng Q."/>
            <person name="Chapman S."/>
            <person name="Gujja S."/>
            <person name="Saif S."/>
            <person name="Birren B."/>
        </authorList>
    </citation>
    <scope>NUCLEOTIDE SEQUENCE [LARGE SCALE GENOMIC DNA]</scope>
    <source>
        <strain evidence="2 3">CBS 7118</strain>
    </source>
</reference>
<dbReference type="AlphaFoldDB" id="A0A1E3K6Q2"/>
<gene>
    <name evidence="2" type="ORF">L198_00408</name>
</gene>
<evidence type="ECO:0000313" key="2">
    <source>
        <dbReference type="EMBL" id="ODO08675.1"/>
    </source>
</evidence>
<protein>
    <submittedName>
        <fullName evidence="2">Uncharacterized protein</fullName>
    </submittedName>
</protein>
<dbReference type="EMBL" id="AWGH01000001">
    <property type="protein sequence ID" value="ODO08675.1"/>
    <property type="molecule type" value="Genomic_DNA"/>
</dbReference>
<name>A0A1E3K6Q2_9TREE</name>
<dbReference type="Pfam" id="PF19117">
    <property type="entry name" value="Mim2"/>
    <property type="match status" value="1"/>
</dbReference>
<proteinExistence type="predicted"/>
<comment type="caution">
    <text evidence="2">The sequence shown here is derived from an EMBL/GenBank/DDBJ whole genome shotgun (WGS) entry which is preliminary data.</text>
</comment>
<feature type="compositionally biased region" description="Acidic residues" evidence="1">
    <location>
        <begin position="31"/>
        <end position="47"/>
    </location>
</feature>
<keyword evidence="3" id="KW-1185">Reference proteome</keyword>